<dbReference type="RefSeq" id="WP_346146220.1">
    <property type="nucleotide sequence ID" value="NZ_BAAATE010000005.1"/>
</dbReference>
<evidence type="ECO:0000313" key="1">
    <source>
        <dbReference type="EMBL" id="GAA2656397.1"/>
    </source>
</evidence>
<accession>A0ABP6E1S8</accession>
<dbReference type="NCBIfam" id="TIGR02569">
    <property type="entry name" value="TIGR02569_actnb"/>
    <property type="match status" value="1"/>
</dbReference>
<proteinExistence type="predicted"/>
<sequence>MGLTGEQDGGVNGEFPPQSVLDAFGVAGTPVPLPGGEGRSVRVGGAVFKPVDDPEEAEWCASVMAGFQGGGVRVPRPLRSELGGFVVDGWAAAEFVEGRPGPGGRWPELFAASKGFHEALGGVERPRFLERRTHPWAVADQVAWGAATVVEPTPGLRGLLDRLIALRRPLHARSQVIHGDLAGNVLFADGVDPVVIDFSPYWRPPAYGEAVAVVDGLLWWEAGREVVELAGRGDDFAQLLVRALVFRSVTLDELCRREGREIPTAEAERFAAVADLIAQL</sequence>
<name>A0ABP6E1S8_9ACTN</name>
<dbReference type="InterPro" id="IPR011009">
    <property type="entry name" value="Kinase-like_dom_sf"/>
</dbReference>
<evidence type="ECO:0000313" key="2">
    <source>
        <dbReference type="Proteomes" id="UP001501666"/>
    </source>
</evidence>
<keyword evidence="2" id="KW-1185">Reference proteome</keyword>
<dbReference type="SUPFAM" id="SSF56112">
    <property type="entry name" value="Protein kinase-like (PK-like)"/>
    <property type="match status" value="1"/>
</dbReference>
<gene>
    <name evidence="1" type="ORF">GCM10010412_026380</name>
</gene>
<reference evidence="2" key="1">
    <citation type="journal article" date="2019" name="Int. J. Syst. Evol. Microbiol.">
        <title>The Global Catalogue of Microorganisms (GCM) 10K type strain sequencing project: providing services to taxonomists for standard genome sequencing and annotation.</title>
        <authorList>
            <consortium name="The Broad Institute Genomics Platform"/>
            <consortium name="The Broad Institute Genome Sequencing Center for Infectious Disease"/>
            <person name="Wu L."/>
            <person name="Ma J."/>
        </authorList>
    </citation>
    <scope>NUCLEOTIDE SEQUENCE [LARGE SCALE GENOMIC DNA]</scope>
    <source>
        <strain evidence="2">JCM 6835</strain>
    </source>
</reference>
<dbReference type="Proteomes" id="UP001501666">
    <property type="component" value="Unassembled WGS sequence"/>
</dbReference>
<comment type="caution">
    <text evidence="1">The sequence shown here is derived from an EMBL/GenBank/DDBJ whole genome shotgun (WGS) entry which is preliminary data.</text>
</comment>
<dbReference type="InterPro" id="IPR013402">
    <property type="entry name" value="CHP02569"/>
</dbReference>
<organism evidence="1 2">
    <name type="scientific">Nonomuraea recticatena</name>
    <dbReference type="NCBI Taxonomy" id="46178"/>
    <lineage>
        <taxon>Bacteria</taxon>
        <taxon>Bacillati</taxon>
        <taxon>Actinomycetota</taxon>
        <taxon>Actinomycetes</taxon>
        <taxon>Streptosporangiales</taxon>
        <taxon>Streptosporangiaceae</taxon>
        <taxon>Nonomuraea</taxon>
    </lineage>
</organism>
<protein>
    <submittedName>
        <fullName evidence="1">TIGR02569 family protein</fullName>
    </submittedName>
</protein>
<dbReference type="EMBL" id="BAAATE010000005">
    <property type="protein sequence ID" value="GAA2656397.1"/>
    <property type="molecule type" value="Genomic_DNA"/>
</dbReference>